<evidence type="ECO:0000256" key="2">
    <source>
        <dbReference type="SAM" id="Phobius"/>
    </source>
</evidence>
<feature type="transmembrane region" description="Helical" evidence="2">
    <location>
        <begin position="39"/>
        <end position="65"/>
    </location>
</feature>
<evidence type="ECO:0000313" key="3">
    <source>
        <dbReference type="EMBL" id="CAF1592371.1"/>
    </source>
</evidence>
<evidence type="ECO:0000313" key="6">
    <source>
        <dbReference type="Proteomes" id="UP000663877"/>
    </source>
</evidence>
<dbReference type="Proteomes" id="UP000663877">
    <property type="component" value="Unassembled WGS sequence"/>
</dbReference>
<feature type="compositionally biased region" description="Basic and acidic residues" evidence="1">
    <location>
        <begin position="78"/>
        <end position="106"/>
    </location>
</feature>
<reference evidence="3" key="1">
    <citation type="submission" date="2021-02" db="EMBL/GenBank/DDBJ databases">
        <authorList>
            <person name="Nowell W R."/>
        </authorList>
    </citation>
    <scope>NUCLEOTIDE SEQUENCE</scope>
</reference>
<accession>A0A816A7W5</accession>
<dbReference type="Proteomes" id="UP000663832">
    <property type="component" value="Unassembled WGS sequence"/>
</dbReference>
<keyword evidence="2" id="KW-1133">Transmembrane helix</keyword>
<feature type="region of interest" description="Disordered" evidence="1">
    <location>
        <begin position="77"/>
        <end position="114"/>
    </location>
</feature>
<comment type="caution">
    <text evidence="3">The sequence shown here is derived from an EMBL/GenBank/DDBJ whole genome shotgun (WGS) entry which is preliminary data.</text>
</comment>
<gene>
    <name evidence="3" type="ORF">BJG266_LOCUS49757</name>
    <name evidence="4" type="ORF">QVE165_LOCUS66846</name>
</gene>
<dbReference type="OrthoDB" id="10027053at2759"/>
<evidence type="ECO:0000313" key="4">
    <source>
        <dbReference type="EMBL" id="CAF1679350.1"/>
    </source>
</evidence>
<dbReference type="EMBL" id="CAJNOM010008281">
    <property type="protein sequence ID" value="CAF1679350.1"/>
    <property type="molecule type" value="Genomic_DNA"/>
</dbReference>
<organism evidence="3 6">
    <name type="scientific">Adineta steineri</name>
    <dbReference type="NCBI Taxonomy" id="433720"/>
    <lineage>
        <taxon>Eukaryota</taxon>
        <taxon>Metazoa</taxon>
        <taxon>Spiralia</taxon>
        <taxon>Gnathifera</taxon>
        <taxon>Rotifera</taxon>
        <taxon>Eurotatoria</taxon>
        <taxon>Bdelloidea</taxon>
        <taxon>Adinetida</taxon>
        <taxon>Adinetidae</taxon>
        <taxon>Adineta</taxon>
    </lineage>
</organism>
<keyword evidence="2" id="KW-0812">Transmembrane</keyword>
<protein>
    <submittedName>
        <fullName evidence="3">Uncharacterized protein</fullName>
    </submittedName>
</protein>
<keyword evidence="5" id="KW-1185">Reference proteome</keyword>
<feature type="non-terminal residue" evidence="3">
    <location>
        <position position="1"/>
    </location>
</feature>
<sequence>TNNQYVRSSSSLTTLTITISETPYYVKNVQQPITRKSEVIFRCVLFTVVCIEIFGLVFLSYKLAFKPLYHAIMRKHRPKEEKELSYKTQADQDSRSSDSSKIRDINTDYISSSL</sequence>
<keyword evidence="2" id="KW-0472">Membrane</keyword>
<dbReference type="AlphaFoldDB" id="A0A816A7W5"/>
<proteinExistence type="predicted"/>
<evidence type="ECO:0000313" key="5">
    <source>
        <dbReference type="Proteomes" id="UP000663832"/>
    </source>
</evidence>
<evidence type="ECO:0000256" key="1">
    <source>
        <dbReference type="SAM" id="MobiDB-lite"/>
    </source>
</evidence>
<dbReference type="EMBL" id="CAJNOI010007838">
    <property type="protein sequence ID" value="CAF1592371.1"/>
    <property type="molecule type" value="Genomic_DNA"/>
</dbReference>
<name>A0A816A7W5_9BILA</name>